<keyword evidence="2" id="KW-1185">Reference proteome</keyword>
<name>A0A845PVL5_9FLAO</name>
<sequence length="99" mass="10998">MDNQNQDGNINIELNETVAAGVYANLGLVNHSPSEFILDFIQLMPGVQQAKVRSRVILAPLHAKRILNALQQNIVSYEQQFGEIKEVEPFVLGQNTPQA</sequence>
<comment type="caution">
    <text evidence="1">The sequence shown here is derived from an EMBL/GenBank/DDBJ whole genome shotgun (WGS) entry which is preliminary data.</text>
</comment>
<dbReference type="Proteomes" id="UP000553459">
    <property type="component" value="Unassembled WGS sequence"/>
</dbReference>
<reference evidence="1 2" key="1">
    <citation type="submission" date="2019-11" db="EMBL/GenBank/DDBJ databases">
        <title>Characterization of Elizabethkingia argenteiflava sp. nov., isolated from inner surface of Soybean Pods.</title>
        <authorList>
            <person name="Mo S."/>
        </authorList>
    </citation>
    <scope>NUCLEOTIDE SEQUENCE [LARGE SCALE GENOMIC DNA]</scope>
    <source>
        <strain evidence="1 2">YB22</strain>
    </source>
</reference>
<proteinExistence type="predicted"/>
<dbReference type="RefSeq" id="WP_166520508.1">
    <property type="nucleotide sequence ID" value="NZ_JAAABJ010000676.1"/>
</dbReference>
<dbReference type="EMBL" id="JAAABJ010000676">
    <property type="protein sequence ID" value="NAW52262.1"/>
    <property type="molecule type" value="Genomic_DNA"/>
</dbReference>
<protein>
    <submittedName>
        <fullName evidence="1">DUF3467 domain-containing protein</fullName>
    </submittedName>
</protein>
<accession>A0A845PVL5</accession>
<evidence type="ECO:0000313" key="1">
    <source>
        <dbReference type="EMBL" id="NAW52262.1"/>
    </source>
</evidence>
<dbReference type="Pfam" id="PF11950">
    <property type="entry name" value="DUF3467"/>
    <property type="match status" value="1"/>
</dbReference>
<dbReference type="InterPro" id="IPR021857">
    <property type="entry name" value="DUF3467"/>
</dbReference>
<gene>
    <name evidence="1" type="ORF">GNY06_13045</name>
</gene>
<organism evidence="1 2">
    <name type="scientific">Elizabethkingia argenteiflava</name>
    <dbReference type="NCBI Taxonomy" id="2681556"/>
    <lineage>
        <taxon>Bacteria</taxon>
        <taxon>Pseudomonadati</taxon>
        <taxon>Bacteroidota</taxon>
        <taxon>Flavobacteriia</taxon>
        <taxon>Flavobacteriales</taxon>
        <taxon>Weeksellaceae</taxon>
        <taxon>Elizabethkingia</taxon>
    </lineage>
</organism>
<evidence type="ECO:0000313" key="2">
    <source>
        <dbReference type="Proteomes" id="UP000553459"/>
    </source>
</evidence>
<dbReference type="AlphaFoldDB" id="A0A845PVL5"/>